<comment type="caution">
    <text evidence="2">The sequence shown here is derived from an EMBL/GenBank/DDBJ whole genome shotgun (WGS) entry which is preliminary data.</text>
</comment>
<dbReference type="EMBL" id="JBBAYM010000007">
    <property type="protein sequence ID" value="MEI5610000.1"/>
    <property type="molecule type" value="Genomic_DNA"/>
</dbReference>
<organism evidence="2 3">
    <name type="scientific">Streptomyces brasiliscabiei</name>
    <dbReference type="NCBI Taxonomy" id="2736302"/>
    <lineage>
        <taxon>Bacteria</taxon>
        <taxon>Bacillati</taxon>
        <taxon>Actinomycetota</taxon>
        <taxon>Actinomycetes</taxon>
        <taxon>Kitasatosporales</taxon>
        <taxon>Streptomycetaceae</taxon>
        <taxon>Streptomyces</taxon>
    </lineage>
</organism>
<accession>A0ABU8GCU1</accession>
<protein>
    <recommendedName>
        <fullName evidence="4">Integral membrane protein</fullName>
    </recommendedName>
</protein>
<dbReference type="RefSeq" id="WP_336558299.1">
    <property type="nucleotide sequence ID" value="NZ_JBBAYL010000004.1"/>
</dbReference>
<gene>
    <name evidence="2" type="ORF">WB403_12555</name>
</gene>
<evidence type="ECO:0000313" key="2">
    <source>
        <dbReference type="EMBL" id="MEI5610000.1"/>
    </source>
</evidence>
<reference evidence="2 3" key="1">
    <citation type="submission" date="2024-03" db="EMBL/GenBank/DDBJ databases">
        <title>First Report of Pectobacterium brasiliscabiei causing potato scab in china.</title>
        <authorList>
            <person name="Handique U."/>
        </authorList>
    </citation>
    <scope>NUCLEOTIDE SEQUENCE [LARGE SCALE GENOMIC DNA]</scope>
    <source>
        <strain evidence="2 3">ZRIMU1503</strain>
    </source>
</reference>
<evidence type="ECO:0000256" key="1">
    <source>
        <dbReference type="SAM" id="Phobius"/>
    </source>
</evidence>
<keyword evidence="1" id="KW-1133">Transmembrane helix</keyword>
<name>A0ABU8GCU1_9ACTN</name>
<evidence type="ECO:0000313" key="3">
    <source>
        <dbReference type="Proteomes" id="UP001365781"/>
    </source>
</evidence>
<keyword evidence="3" id="KW-1185">Reference proteome</keyword>
<keyword evidence="1" id="KW-0812">Transmembrane</keyword>
<feature type="transmembrane region" description="Helical" evidence="1">
    <location>
        <begin position="50"/>
        <end position="71"/>
    </location>
</feature>
<evidence type="ECO:0008006" key="4">
    <source>
        <dbReference type="Google" id="ProtNLM"/>
    </source>
</evidence>
<keyword evidence="1" id="KW-0472">Membrane</keyword>
<proteinExistence type="predicted"/>
<sequence>MPPLYIAALAAALAAFAVLCLNLADGWYFGLLSLSCLLAALFEAFEERDPFAACFLTGAAVFAALAVRAAVRDGREASRP</sequence>
<dbReference type="Proteomes" id="UP001365781">
    <property type="component" value="Unassembled WGS sequence"/>
</dbReference>